<evidence type="ECO:0000256" key="2">
    <source>
        <dbReference type="ARBA" id="ARBA00022737"/>
    </source>
</evidence>
<dbReference type="InterPro" id="IPR015943">
    <property type="entry name" value="WD40/YVTN_repeat-like_dom_sf"/>
</dbReference>
<dbReference type="PROSITE" id="PS00678">
    <property type="entry name" value="WD_REPEATS_1"/>
    <property type="match status" value="1"/>
</dbReference>
<feature type="region of interest" description="Disordered" evidence="4">
    <location>
        <begin position="1"/>
        <end position="94"/>
    </location>
</feature>
<protein>
    <recommendedName>
        <fullName evidence="7">DUF2415 domain-containing protein</fullName>
    </recommendedName>
</protein>
<evidence type="ECO:0008006" key="7">
    <source>
        <dbReference type="Google" id="ProtNLM"/>
    </source>
</evidence>
<organism evidence="5 6">
    <name type="scientific">Aspergillus tubingensis</name>
    <dbReference type="NCBI Taxonomy" id="5068"/>
    <lineage>
        <taxon>Eukaryota</taxon>
        <taxon>Fungi</taxon>
        <taxon>Dikarya</taxon>
        <taxon>Ascomycota</taxon>
        <taxon>Pezizomycotina</taxon>
        <taxon>Eurotiomycetes</taxon>
        <taxon>Eurotiomycetidae</taxon>
        <taxon>Eurotiales</taxon>
        <taxon>Aspergillaceae</taxon>
        <taxon>Aspergillus</taxon>
        <taxon>Aspergillus subgen. Circumdati</taxon>
    </lineage>
</organism>
<evidence type="ECO:0000256" key="3">
    <source>
        <dbReference type="PROSITE-ProRule" id="PRU00221"/>
    </source>
</evidence>
<name>A0A9W6EMG0_ASPTU</name>
<sequence>MPGPTASDFPSSSSSSASESSSSTSVLPGPPSTRARSPSACTVPRSSHPWTPDSLPSPNASSSTRLQMPSIEDPAPAVSSDASAAGIHGDTDDRNTSELAASAFLAVPQWWMPAAEASELTAGIHGDTDDRNTSELAASAFLAVPQYTHVFESPDRPYATSSEVVNAVRARDDLLVRQTVPDHAPNPSSPPVEWYVSDSEMTDALSEMGGVPLEPYIGGHVGMAALLNQSLDTPVPAHHVASTISSDTEDGEATDLIMDYEPSVMENGSTSQSIAEDDPDDTQKFYSDYDDEYDDDVASDMGTRHGTAYLSEEELEDFYHDPPSPSAPELSDMGPGSMRDDYSNVFSEGDDSSNADPTGETHFAAPVVGTTRERNLNVDQFIAQWLYQSSAASAIPSLSMSSAHLPRSAIAHLIGWIPPPKIYRPPGYARDFYDLQQIPWWDALRIKRAYVRELRDQSYTSYHNLEYSRQRPGARLPQEESYFRGKAMYTEHKATVEHFQLRNLMSVAAYNTVHFAHESKVYSWVPAYDDLVCLLDLSRPTVESGLQGPVKISTMKSAHDTTIAGGFSGEYAVRAAGTTGPGVQGYVTKDANGITNHVDIIPSRTNRSPLGIFASNDRHLRVLDCETNTFVADHELSRAINCTTTSPDGRLRVLIGDSADAWVVEADTGRPVHPLRGHRDFGFACAWAPDMHHIATSNQDKTAIIWDVRMWRMLQKIESDVAGYRSLRWSPVGGGPRTLLLCEPADRIAVVNAQTYQRRQVHDFFGEIGGADYAPDGSTIWVANTDEHFGGFLEYERRQWGQRYGLRDRPNEWLRETELDDDERCMLTERERQQRWMWTLEDEEHEAMLL</sequence>
<dbReference type="SUPFAM" id="SSF50978">
    <property type="entry name" value="WD40 repeat-like"/>
    <property type="match status" value="1"/>
</dbReference>
<dbReference type="Proteomes" id="UP001144157">
    <property type="component" value="Unassembled WGS sequence"/>
</dbReference>
<feature type="repeat" description="WD" evidence="3">
    <location>
        <begin position="675"/>
        <end position="716"/>
    </location>
</feature>
<feature type="compositionally biased region" description="Low complexity" evidence="4">
    <location>
        <begin position="7"/>
        <end position="27"/>
    </location>
</feature>
<feature type="region of interest" description="Disordered" evidence="4">
    <location>
        <begin position="266"/>
        <end position="286"/>
    </location>
</feature>
<evidence type="ECO:0000313" key="5">
    <source>
        <dbReference type="EMBL" id="GLA86411.1"/>
    </source>
</evidence>
<dbReference type="InterPro" id="IPR001680">
    <property type="entry name" value="WD40_rpt"/>
</dbReference>
<feature type="compositionally biased region" description="Polar residues" evidence="4">
    <location>
        <begin position="34"/>
        <end position="67"/>
    </location>
</feature>
<accession>A0A9W6EMG0</accession>
<proteinExistence type="predicted"/>
<evidence type="ECO:0000256" key="1">
    <source>
        <dbReference type="ARBA" id="ARBA00022574"/>
    </source>
</evidence>
<dbReference type="SMART" id="SM00320">
    <property type="entry name" value="WD40"/>
    <property type="match status" value="1"/>
</dbReference>
<dbReference type="Gene3D" id="2.130.10.10">
    <property type="entry name" value="YVTN repeat-like/Quinoprotein amine dehydrogenase"/>
    <property type="match status" value="1"/>
</dbReference>
<dbReference type="InterPro" id="IPR036322">
    <property type="entry name" value="WD40_repeat_dom_sf"/>
</dbReference>
<feature type="compositionally biased region" description="Low complexity" evidence="4">
    <location>
        <begin position="73"/>
        <end position="85"/>
    </location>
</feature>
<feature type="region of interest" description="Disordered" evidence="4">
    <location>
        <begin position="318"/>
        <end position="362"/>
    </location>
</feature>
<dbReference type="PROSITE" id="PS50294">
    <property type="entry name" value="WD_REPEATS_REGION"/>
    <property type="match status" value="1"/>
</dbReference>
<dbReference type="PROSITE" id="PS50082">
    <property type="entry name" value="WD_REPEATS_2"/>
    <property type="match status" value="1"/>
</dbReference>
<dbReference type="AlphaFoldDB" id="A0A9W6EMG0"/>
<evidence type="ECO:0000313" key="6">
    <source>
        <dbReference type="Proteomes" id="UP001144157"/>
    </source>
</evidence>
<comment type="caution">
    <text evidence="5">The sequence shown here is derived from an EMBL/GenBank/DDBJ whole genome shotgun (WGS) entry which is preliminary data.</text>
</comment>
<dbReference type="PANTHER" id="PTHR43991:SF12">
    <property type="entry name" value="WD REPEAT PROTEIN (AFU_ORTHOLOGUE AFUA_8G05640)"/>
    <property type="match status" value="1"/>
</dbReference>
<dbReference type="EMBL" id="BRPE01000008">
    <property type="protein sequence ID" value="GLA86411.1"/>
    <property type="molecule type" value="Genomic_DNA"/>
</dbReference>
<keyword evidence="2" id="KW-0677">Repeat</keyword>
<dbReference type="PANTHER" id="PTHR43991">
    <property type="entry name" value="WD REPEAT PROTEIN (AFU_ORTHOLOGUE AFUA_8G05640)-RELATED"/>
    <property type="match status" value="1"/>
</dbReference>
<dbReference type="InterPro" id="IPR019775">
    <property type="entry name" value="WD40_repeat_CS"/>
</dbReference>
<keyword evidence="1 3" id="KW-0853">WD repeat</keyword>
<reference evidence="5" key="1">
    <citation type="submission" date="2022-07" db="EMBL/GenBank/DDBJ databases">
        <title>Taxonomy of Aspergillus series Nigri: significant species reduction supported by multi-species coalescent approaches.</title>
        <authorList>
            <person name="Bian C."/>
            <person name="Kusuya Y."/>
            <person name="Sklenar F."/>
            <person name="D'hooge E."/>
            <person name="Yaguchi T."/>
            <person name="Takahashi H."/>
            <person name="Hubka V."/>
        </authorList>
    </citation>
    <scope>NUCLEOTIDE SEQUENCE</scope>
    <source>
        <strain evidence="5">IFM 56815</strain>
    </source>
</reference>
<gene>
    <name evidence="5" type="ORF">AtubIFM56815_010676</name>
</gene>
<evidence type="ECO:0000256" key="4">
    <source>
        <dbReference type="SAM" id="MobiDB-lite"/>
    </source>
</evidence>